<keyword evidence="3" id="KW-0963">Cytoplasm</keyword>
<feature type="region of interest" description="Disordered" evidence="9">
    <location>
        <begin position="196"/>
        <end position="249"/>
    </location>
</feature>
<protein>
    <recommendedName>
        <fullName evidence="10">STI1 domain-containing protein</fullName>
    </recommendedName>
</protein>
<proteinExistence type="predicted"/>
<dbReference type="FunFam" id="1.10.260.100:FF:000002">
    <property type="entry name" value="Stress-induced-phosphoprotein 1 (Hsp70/Hsp90-organizing)"/>
    <property type="match status" value="1"/>
</dbReference>
<organism evidence="11 12">
    <name type="scientific">Clydaea vesicula</name>
    <dbReference type="NCBI Taxonomy" id="447962"/>
    <lineage>
        <taxon>Eukaryota</taxon>
        <taxon>Fungi</taxon>
        <taxon>Fungi incertae sedis</taxon>
        <taxon>Chytridiomycota</taxon>
        <taxon>Chytridiomycota incertae sedis</taxon>
        <taxon>Chytridiomycetes</taxon>
        <taxon>Lobulomycetales</taxon>
        <taxon>Lobulomycetaceae</taxon>
        <taxon>Clydaea</taxon>
    </lineage>
</organism>
<dbReference type="InterPro" id="IPR036224">
    <property type="entry name" value="GINS_bundle-like_dom_sf"/>
</dbReference>
<dbReference type="Proteomes" id="UP001211065">
    <property type="component" value="Unassembled WGS sequence"/>
</dbReference>
<feature type="domain" description="STI1" evidence="10">
    <location>
        <begin position="517"/>
        <end position="559"/>
    </location>
</feature>
<dbReference type="Pfam" id="PF13181">
    <property type="entry name" value="TPR_8"/>
    <property type="match status" value="3"/>
</dbReference>
<dbReference type="Pfam" id="PF17830">
    <property type="entry name" value="STI1-HOP_DP"/>
    <property type="match status" value="2"/>
</dbReference>
<comment type="subcellular location">
    <subcellularLocation>
        <location evidence="2">Cytoplasm</location>
    </subcellularLocation>
    <subcellularLocation>
        <location evidence="1">Nucleus</location>
    </subcellularLocation>
</comment>
<dbReference type="FunFam" id="1.25.40.10:FF:000010">
    <property type="entry name" value="Stress-induced phosphoprotein 1"/>
    <property type="match status" value="1"/>
</dbReference>
<dbReference type="SUPFAM" id="SSF48452">
    <property type="entry name" value="TPR-like"/>
    <property type="match status" value="2"/>
</dbReference>
<dbReference type="GO" id="GO:0006260">
    <property type="term" value="P:DNA replication"/>
    <property type="evidence" value="ECO:0007669"/>
    <property type="project" value="UniProtKB-KW"/>
</dbReference>
<feature type="domain" description="STI1" evidence="10">
    <location>
        <begin position="134"/>
        <end position="183"/>
    </location>
</feature>
<evidence type="ECO:0000313" key="11">
    <source>
        <dbReference type="EMBL" id="KAJ3222268.1"/>
    </source>
</evidence>
<keyword evidence="5" id="KW-0677">Repeat</keyword>
<feature type="compositionally biased region" description="Basic and acidic residues" evidence="9">
    <location>
        <begin position="207"/>
        <end position="249"/>
    </location>
</feature>
<dbReference type="SMART" id="SM00727">
    <property type="entry name" value="STI1"/>
    <property type="match status" value="2"/>
</dbReference>
<evidence type="ECO:0000256" key="4">
    <source>
        <dbReference type="ARBA" id="ARBA00022705"/>
    </source>
</evidence>
<evidence type="ECO:0000256" key="3">
    <source>
        <dbReference type="ARBA" id="ARBA00022490"/>
    </source>
</evidence>
<keyword evidence="7" id="KW-0539">Nucleus</keyword>
<keyword evidence="4" id="KW-0235">DNA replication</keyword>
<dbReference type="SMART" id="SM00028">
    <property type="entry name" value="TPR"/>
    <property type="match status" value="9"/>
</dbReference>
<feature type="repeat" description="TPR" evidence="8">
    <location>
        <begin position="72"/>
        <end position="105"/>
    </location>
</feature>
<dbReference type="Pfam" id="PF13424">
    <property type="entry name" value="TPR_12"/>
    <property type="match status" value="1"/>
</dbReference>
<dbReference type="PANTHER" id="PTHR22904:SF523">
    <property type="entry name" value="STRESS-INDUCED-PHOSPHOPROTEIN 1"/>
    <property type="match status" value="1"/>
</dbReference>
<evidence type="ECO:0000256" key="7">
    <source>
        <dbReference type="ARBA" id="ARBA00023242"/>
    </source>
</evidence>
<evidence type="ECO:0000256" key="6">
    <source>
        <dbReference type="ARBA" id="ARBA00022803"/>
    </source>
</evidence>
<dbReference type="CDD" id="cd11713">
    <property type="entry name" value="GINS_A_psf3"/>
    <property type="match status" value="1"/>
</dbReference>
<reference evidence="11" key="1">
    <citation type="submission" date="2020-05" db="EMBL/GenBank/DDBJ databases">
        <title>Phylogenomic resolution of chytrid fungi.</title>
        <authorList>
            <person name="Stajich J.E."/>
            <person name="Amses K."/>
            <person name="Simmons R."/>
            <person name="Seto K."/>
            <person name="Myers J."/>
            <person name="Bonds A."/>
            <person name="Quandt C.A."/>
            <person name="Barry K."/>
            <person name="Liu P."/>
            <person name="Grigoriev I."/>
            <person name="Longcore J.E."/>
            <person name="James T.Y."/>
        </authorList>
    </citation>
    <scope>NUCLEOTIDE SEQUENCE</scope>
    <source>
        <strain evidence="11">JEL0476</strain>
    </source>
</reference>
<feature type="repeat" description="TPR" evidence="8">
    <location>
        <begin position="4"/>
        <end position="37"/>
    </location>
</feature>
<dbReference type="SUPFAM" id="SSF158573">
    <property type="entry name" value="GINS helical bundle-like"/>
    <property type="match status" value="1"/>
</dbReference>
<evidence type="ECO:0000256" key="8">
    <source>
        <dbReference type="PROSITE-ProRule" id="PRU00339"/>
    </source>
</evidence>
<accession>A0AAD5U455</accession>
<evidence type="ECO:0000256" key="2">
    <source>
        <dbReference type="ARBA" id="ARBA00004496"/>
    </source>
</evidence>
<dbReference type="AlphaFoldDB" id="A0AAD5U455"/>
<dbReference type="EMBL" id="JADGJW010000183">
    <property type="protein sequence ID" value="KAJ3222268.1"/>
    <property type="molecule type" value="Genomic_DNA"/>
</dbReference>
<dbReference type="InterPro" id="IPR021151">
    <property type="entry name" value="GINS_A"/>
</dbReference>
<keyword evidence="6 8" id="KW-0802">TPR repeat</keyword>
<evidence type="ECO:0000256" key="9">
    <source>
        <dbReference type="SAM" id="MobiDB-lite"/>
    </source>
</evidence>
<dbReference type="PROSITE" id="PS50005">
    <property type="entry name" value="TPR"/>
    <property type="match status" value="4"/>
</dbReference>
<gene>
    <name evidence="11" type="ORF">HK099_002500</name>
</gene>
<dbReference type="FunFam" id="1.25.40.10:FF:000020">
    <property type="entry name" value="Stress-induced phosphoprotein 1"/>
    <property type="match status" value="1"/>
</dbReference>
<dbReference type="Gene3D" id="1.10.260.100">
    <property type="match status" value="1"/>
</dbReference>
<comment type="caution">
    <text evidence="11">The sequence shown here is derived from an EMBL/GenBank/DDBJ whole genome shotgun (WGS) entry which is preliminary data.</text>
</comment>
<evidence type="ECO:0000256" key="5">
    <source>
        <dbReference type="ARBA" id="ARBA00022737"/>
    </source>
</evidence>
<dbReference type="InterPro" id="IPR011990">
    <property type="entry name" value="TPR-like_helical_dom_sf"/>
</dbReference>
<dbReference type="GO" id="GO:0051879">
    <property type="term" value="F:Hsp90 protein binding"/>
    <property type="evidence" value="ECO:0007669"/>
    <property type="project" value="TreeGrafter"/>
</dbReference>
<dbReference type="InterPro" id="IPR038437">
    <property type="entry name" value="GINS_Psf3_sf"/>
</dbReference>
<dbReference type="Pfam" id="PF05916">
    <property type="entry name" value="Sld5"/>
    <property type="match status" value="1"/>
</dbReference>
<dbReference type="Gene3D" id="1.25.40.10">
    <property type="entry name" value="Tetratricopeptide repeat domain"/>
    <property type="match status" value="3"/>
</dbReference>
<feature type="repeat" description="TPR" evidence="8">
    <location>
        <begin position="245"/>
        <end position="278"/>
    </location>
</feature>
<dbReference type="PANTHER" id="PTHR22904">
    <property type="entry name" value="TPR REPEAT CONTAINING PROTEIN"/>
    <property type="match status" value="1"/>
</dbReference>
<dbReference type="Gene3D" id="1.20.58.2050">
    <property type="match status" value="1"/>
</dbReference>
<dbReference type="InterPro" id="IPR006636">
    <property type="entry name" value="STI1_HS-bd"/>
</dbReference>
<evidence type="ECO:0000313" key="12">
    <source>
        <dbReference type="Proteomes" id="UP001211065"/>
    </source>
</evidence>
<evidence type="ECO:0000259" key="10">
    <source>
        <dbReference type="SMART" id="SM00727"/>
    </source>
</evidence>
<keyword evidence="12" id="KW-1185">Reference proteome</keyword>
<name>A0AAD5U455_9FUNG</name>
<dbReference type="InterPro" id="IPR019734">
    <property type="entry name" value="TPR_rpt"/>
</dbReference>
<dbReference type="GO" id="GO:0005634">
    <property type="term" value="C:nucleus"/>
    <property type="evidence" value="ECO:0007669"/>
    <property type="project" value="UniProtKB-SubCell"/>
</dbReference>
<feature type="repeat" description="TPR" evidence="8">
    <location>
        <begin position="320"/>
        <end position="353"/>
    </location>
</feature>
<evidence type="ECO:0000256" key="1">
    <source>
        <dbReference type="ARBA" id="ARBA00004123"/>
    </source>
</evidence>
<sequence length="662" mass="75152">MTTAEDYKSLGNKNFSAGEFEAAIENFTKAIELDQKNHVLYSNRSAAYASLKDYQKAFEDAEKTTTLKPDWAKGYSRKGSALHGLNKLEEAEKAYSEGLKLEPTNALLKKGLEDVQAASRQSSLPNNPFANIFSHDVFSKIASNPKLAPYLADADLVNKVKMCQQNPQLVSSYMSDPKMMQLIVGLLGIDASAFGGEDDKMDVDPTPPEKPKDTPAPTPKKEEPKVPEPELSPEEKEKKEKRTASDKEKEIGTGFYKQRKFDEALEHYNKAFELDQSNVAVLTNKSAVLFELEKWEECIKVCEKAVEIGREIFADFKIMARAYARMGNAFAKLKDYGSAVKFLEKSLSEQRTPDVLTKLREYEKLKKLADEEAYTDPKLADEAREKGNELFKKQNYPEAMTYYNEAIKRNNKDAKNYSNRAACYMKLMALPEADKDCDMALKLDPKFVKAYIRKAAILYTKKEYLQAIDVCNEGKVADVEKKHTQELDNQIHRCYAGINQNQSGENKEETMKRAMENPEVQQILGDPVMQSILQQMQTDPKAAQDGLVDMKEPSCFSQKVRDDLDASYIAVNLHSLCPNFYTFGAKMLNLIDDDELLNNLITTYKSRLLTISDYTQTSKLIIDRFTFVDSLDESEKDVYKKGYESEISIRNWMKKTTANKKT</sequence>
<dbReference type="InterPro" id="IPR041243">
    <property type="entry name" value="STI1/HOP_DP"/>
</dbReference>
<dbReference type="GO" id="GO:0005737">
    <property type="term" value="C:cytoplasm"/>
    <property type="evidence" value="ECO:0007669"/>
    <property type="project" value="UniProtKB-SubCell"/>
</dbReference>